<evidence type="ECO:0000313" key="1">
    <source>
        <dbReference type="EMBL" id="MBZ2164551.1"/>
    </source>
</evidence>
<reference evidence="2" key="1">
    <citation type="journal article" date="2022" name="Microbiol. Resour. Announc.">
        <title>Draft Genome Sequence of a Methanogenic Archaeon from West Spitsbergen Permafrost.</title>
        <authorList>
            <person name="Trubitsyn V."/>
            <person name="Rivkina E."/>
            <person name="Shcherbakova V."/>
        </authorList>
    </citation>
    <scope>NUCLEOTIDE SEQUENCE [LARGE SCALE GENOMIC DNA]</scope>
    <source>
        <strain evidence="2">VT</strain>
    </source>
</reference>
<comment type="caution">
    <text evidence="1">The sequence shown here is derived from an EMBL/GenBank/DDBJ whole genome shotgun (WGS) entry which is preliminary data.</text>
</comment>
<evidence type="ECO:0000313" key="2">
    <source>
        <dbReference type="Proteomes" id="UP000825933"/>
    </source>
</evidence>
<keyword evidence="2" id="KW-1185">Reference proteome</keyword>
<name>A0A8T5UY96_9EURY</name>
<accession>A0A8T5UY96</accession>
<protein>
    <submittedName>
        <fullName evidence="1">Uncharacterized protein</fullName>
    </submittedName>
</protein>
<dbReference type="AlphaFoldDB" id="A0A8T5UY96"/>
<dbReference type="RefSeq" id="WP_223790229.1">
    <property type="nucleotide sequence ID" value="NZ_JAIOUQ010000001.1"/>
</dbReference>
<proteinExistence type="predicted"/>
<dbReference type="EMBL" id="JAIOUQ010000001">
    <property type="protein sequence ID" value="MBZ2164551.1"/>
    <property type="molecule type" value="Genomic_DNA"/>
</dbReference>
<organism evidence="1 2">
    <name type="scientific">Methanobacterium spitsbergense</name>
    <dbReference type="NCBI Taxonomy" id="2874285"/>
    <lineage>
        <taxon>Archaea</taxon>
        <taxon>Methanobacteriati</taxon>
        <taxon>Methanobacteriota</taxon>
        <taxon>Methanomada group</taxon>
        <taxon>Methanobacteria</taxon>
        <taxon>Methanobacteriales</taxon>
        <taxon>Methanobacteriaceae</taxon>
        <taxon>Methanobacterium</taxon>
    </lineage>
</organism>
<dbReference type="Proteomes" id="UP000825933">
    <property type="component" value="Unassembled WGS sequence"/>
</dbReference>
<sequence>MRMSEGEPRGRIAELYNPEMFQEREEVIVFTRDEFNRTYTSMREQIDYINKTDLHLCRGEEWKLIGYWPKILGRVHILDMNMDSILKKEPLQCYLDACLYNAVGSLEKNVAVSKSKVPAQSQLPI</sequence>
<gene>
    <name evidence="1" type="ORF">K8N75_00585</name>
</gene>